<reference evidence="1 2" key="1">
    <citation type="submission" date="2019-05" db="EMBL/GenBank/DDBJ databases">
        <authorList>
            <person name="Farhan Ul Haque M."/>
        </authorList>
    </citation>
    <scope>NUCLEOTIDE SEQUENCE [LARGE SCALE GENOMIC DNA]</scope>
    <source>
        <strain evidence="1">2</strain>
    </source>
</reference>
<proteinExistence type="predicted"/>
<organism evidence="1 2">
    <name type="scientific">Methylocella tundrae</name>
    <dbReference type="NCBI Taxonomy" id="227605"/>
    <lineage>
        <taxon>Bacteria</taxon>
        <taxon>Pseudomonadati</taxon>
        <taxon>Pseudomonadota</taxon>
        <taxon>Alphaproteobacteria</taxon>
        <taxon>Hyphomicrobiales</taxon>
        <taxon>Beijerinckiaceae</taxon>
        <taxon>Methylocella</taxon>
    </lineage>
</organism>
<keyword evidence="2" id="KW-1185">Reference proteome</keyword>
<protein>
    <recommendedName>
        <fullName evidence="3">DUF2794 domain-containing protein</fullName>
    </recommendedName>
</protein>
<gene>
    <name evidence="1" type="ORF">MPC4_180025</name>
</gene>
<dbReference type="Proteomes" id="UP000485880">
    <property type="component" value="Unassembled WGS sequence"/>
</dbReference>
<evidence type="ECO:0000313" key="2">
    <source>
        <dbReference type="Proteomes" id="UP000485880"/>
    </source>
</evidence>
<dbReference type="RefSeq" id="WP_174511905.1">
    <property type="nucleotide sequence ID" value="NZ_CABFMQ020000074.1"/>
</dbReference>
<accession>A0A8B6M5G8</accession>
<evidence type="ECO:0008006" key="3">
    <source>
        <dbReference type="Google" id="ProtNLM"/>
    </source>
</evidence>
<dbReference type="EMBL" id="CABFMQ020000074">
    <property type="protein sequence ID" value="VTZ49619.1"/>
    <property type="molecule type" value="Genomic_DNA"/>
</dbReference>
<name>A0A8B6M5G8_METTU</name>
<dbReference type="AlphaFoldDB" id="A0A8B6M5G8"/>
<dbReference type="Pfam" id="PF10984">
    <property type="entry name" value="DUF2794"/>
    <property type="match status" value="1"/>
</dbReference>
<evidence type="ECO:0000313" key="1">
    <source>
        <dbReference type="EMBL" id="VTZ49619.1"/>
    </source>
</evidence>
<comment type="caution">
    <text evidence="1">The sequence shown here is derived from an EMBL/GenBank/DDBJ whole genome shotgun (WGS) entry which is preliminary data.</text>
</comment>
<sequence length="143" mass="15967">MNDPEPAEDSRLPIMTDGRVQAFASRAPLVSPRLVAGAPPVHGSETVSFDRFELREILNLYGRKVAEGEWRDYAVDFTPQKAVFSIYRRASECALFRIEKTPKLAKKQGAYSVVATTGLVLKRGHDLRRVIAILDKRLKLVSG</sequence>
<dbReference type="InterPro" id="IPR021252">
    <property type="entry name" value="DUF2794"/>
</dbReference>